<dbReference type="RefSeq" id="WP_054298735.1">
    <property type="nucleotide sequence ID" value="NZ_CP032683.1"/>
</dbReference>
<dbReference type="Gene3D" id="3.10.580.10">
    <property type="entry name" value="CBS-domain"/>
    <property type="match status" value="1"/>
</dbReference>
<keyword evidence="5 12" id="KW-0067">ATP-binding</keyword>
<dbReference type="InterPro" id="IPR000644">
    <property type="entry name" value="CBS_dom"/>
</dbReference>
<dbReference type="EMBL" id="JAAYQL010000021">
    <property type="protein sequence ID" value="NLK31949.1"/>
    <property type="molecule type" value="Genomic_DNA"/>
</dbReference>
<evidence type="ECO:0000259" key="10">
    <source>
        <dbReference type="PROSITE" id="PS50893"/>
    </source>
</evidence>
<feature type="domain" description="ABC transporter" evidence="10">
    <location>
        <begin position="30"/>
        <end position="267"/>
    </location>
</feature>
<keyword evidence="14" id="KW-1185">Reference proteome</keyword>
<dbReference type="FunFam" id="3.40.50.300:FF:000201">
    <property type="entry name" value="Glycine betaine/L-proline ABC transporter ATP-binding protein"/>
    <property type="match status" value="1"/>
</dbReference>
<dbReference type="SMART" id="SM00116">
    <property type="entry name" value="CBS"/>
    <property type="match status" value="2"/>
</dbReference>
<dbReference type="AlphaFoldDB" id="A0A660HNK7"/>
<evidence type="ECO:0000256" key="7">
    <source>
        <dbReference type="ARBA" id="ARBA00023167"/>
    </source>
</evidence>
<dbReference type="Gene3D" id="3.40.50.300">
    <property type="entry name" value="P-loop containing nucleotide triphosphate hydrolases"/>
    <property type="match status" value="1"/>
</dbReference>
<dbReference type="CDD" id="cd03294">
    <property type="entry name" value="ABC_Pro_Gly_Betaine"/>
    <property type="match status" value="1"/>
</dbReference>
<evidence type="ECO:0000256" key="2">
    <source>
        <dbReference type="ARBA" id="ARBA00022448"/>
    </source>
</evidence>
<sequence length="458" mass="50445">MSEKIKIEIKNLIKIFGKNPQEVLSLLQEGRTKNEIFEKTKQTVGLNNININVYEGEIFVLMGLSGSGKSTLLRCINRLIKPTSGKILIDGQDISKMNNEQLRKIRRAKLGMVFQNFALLPHRTVLDNVAYGLEIQGVSKEERYSKAIEVINTVGLSGYENSKINQLSGGMKQRVGLARALANDPDILLMDEAFSALDPLIRGEMQDELLSLEAKLQKTIVFVSHDLDEALKLGDRIALMKDGEIVQIGTPEEILTNPANNYVSQFVKGVDRSKVLTAESVMWRPEPLVSINSGPRVAVQLMKEHGISSIFVVEGKNRLLKGIIMINDAVEAMKSKRGLESFITQVPSIPLDMPLYEIIPLIAESNYPLPVVDENGKLNGIIIRGTVLGALAMSEDVPEEEGQAGENGNEGLLKEVKEGGVEETSGEGQRRDPAAEKDTLSEAEKSGQSTEKVEVKTW</sequence>
<dbReference type="Proteomes" id="UP000053087">
    <property type="component" value="Chromosome"/>
</dbReference>
<evidence type="ECO:0000256" key="3">
    <source>
        <dbReference type="ARBA" id="ARBA00022605"/>
    </source>
</evidence>
<dbReference type="SUPFAM" id="SSF52540">
    <property type="entry name" value="P-loop containing nucleoside triphosphate hydrolases"/>
    <property type="match status" value="1"/>
</dbReference>
<dbReference type="InterPro" id="IPR005892">
    <property type="entry name" value="Gly-betaine_transp_ATP-bd"/>
</dbReference>
<dbReference type="GO" id="GO:0006950">
    <property type="term" value="P:response to stress"/>
    <property type="evidence" value="ECO:0007669"/>
    <property type="project" value="UniProtKB-ARBA"/>
</dbReference>
<evidence type="ECO:0000313" key="13">
    <source>
        <dbReference type="EMBL" id="NLK31949.1"/>
    </source>
</evidence>
<dbReference type="GO" id="GO:0009086">
    <property type="term" value="P:methionine biosynthetic process"/>
    <property type="evidence" value="ECO:0007669"/>
    <property type="project" value="UniProtKB-KW"/>
</dbReference>
<reference evidence="13 15" key="3">
    <citation type="journal article" date="2020" name="Biotechnol. Biofuels">
        <title>New insights from the biogas microbiome by comprehensive genome-resolved metagenomics of nearly 1600 species originating from multiple anaerobic digesters.</title>
        <authorList>
            <person name="Campanaro S."/>
            <person name="Treu L."/>
            <person name="Rodriguez-R L.M."/>
            <person name="Kovalovszki A."/>
            <person name="Ziels R.M."/>
            <person name="Maus I."/>
            <person name="Zhu X."/>
            <person name="Kougias P.G."/>
            <person name="Basile A."/>
            <person name="Luo G."/>
            <person name="Schluter A."/>
            <person name="Konstantinidis K.T."/>
            <person name="Angelidaki I."/>
        </authorList>
    </citation>
    <scope>NUCLEOTIDE SEQUENCE [LARGE SCALE GENOMIC DNA]</scope>
    <source>
        <strain evidence="13">AS22ysBPME_46</strain>
    </source>
</reference>
<dbReference type="GO" id="GO:0005524">
    <property type="term" value="F:ATP binding"/>
    <property type="evidence" value="ECO:0007669"/>
    <property type="project" value="UniProtKB-KW"/>
</dbReference>
<dbReference type="InterPro" id="IPR017871">
    <property type="entry name" value="ABC_transporter-like_CS"/>
</dbReference>
<evidence type="ECO:0000313" key="15">
    <source>
        <dbReference type="Proteomes" id="UP000585579"/>
    </source>
</evidence>
<feature type="compositionally biased region" description="Basic and acidic residues" evidence="9">
    <location>
        <begin position="428"/>
        <end position="458"/>
    </location>
</feature>
<evidence type="ECO:0000256" key="4">
    <source>
        <dbReference type="ARBA" id="ARBA00022741"/>
    </source>
</evidence>
<dbReference type="Pfam" id="PF00005">
    <property type="entry name" value="ABC_tran"/>
    <property type="match status" value="1"/>
</dbReference>
<keyword evidence="7" id="KW-0486">Methionine biosynthesis</keyword>
<dbReference type="NCBIfam" id="TIGR01186">
    <property type="entry name" value="proV"/>
    <property type="match status" value="1"/>
</dbReference>
<evidence type="ECO:0000256" key="6">
    <source>
        <dbReference type="ARBA" id="ARBA00022970"/>
    </source>
</evidence>
<reference evidence="12 14" key="1">
    <citation type="journal article" date="2016" name="Int. J. Syst. Evol. Microbiol.">
        <title>Methanosarcina flavescens sp. nov., a methanogenic archaeon isolated from a full-scale anaerobic digester.</title>
        <authorList>
            <person name="Kern T."/>
            <person name="Fischer M.A."/>
            <person name="Deppenmeier U."/>
            <person name="Schmitz R.A."/>
            <person name="Rother M."/>
        </authorList>
    </citation>
    <scope>NUCLEOTIDE SEQUENCE [LARGE SCALE GENOMIC DNA]</scope>
    <source>
        <strain evidence="12 14">E03.2</strain>
    </source>
</reference>
<dbReference type="InterPro" id="IPR051921">
    <property type="entry name" value="ABC_osmolyte_uptake_ATP-bind"/>
</dbReference>
<keyword evidence="8" id="KW-0129">CBS domain</keyword>
<evidence type="ECO:0000256" key="1">
    <source>
        <dbReference type="ARBA" id="ARBA00005417"/>
    </source>
</evidence>
<evidence type="ECO:0000256" key="8">
    <source>
        <dbReference type="PROSITE-ProRule" id="PRU00703"/>
    </source>
</evidence>
<evidence type="ECO:0000313" key="12">
    <source>
        <dbReference type="EMBL" id="AYK13858.1"/>
    </source>
</evidence>
<dbReference type="InterPro" id="IPR003439">
    <property type="entry name" value="ABC_transporter-like_ATP-bd"/>
</dbReference>
<keyword evidence="4" id="KW-0547">Nucleotide-binding</keyword>
<proteinExistence type="inferred from homology"/>
<dbReference type="SMART" id="SM00382">
    <property type="entry name" value="AAA"/>
    <property type="match status" value="1"/>
</dbReference>
<dbReference type="PROSITE" id="PS50893">
    <property type="entry name" value="ABC_TRANSPORTER_2"/>
    <property type="match status" value="1"/>
</dbReference>
<dbReference type="Pfam" id="PF00571">
    <property type="entry name" value="CBS"/>
    <property type="match status" value="2"/>
</dbReference>
<dbReference type="GO" id="GO:0016020">
    <property type="term" value="C:membrane"/>
    <property type="evidence" value="ECO:0007669"/>
    <property type="project" value="InterPro"/>
</dbReference>
<dbReference type="GO" id="GO:0031460">
    <property type="term" value="P:glycine betaine transport"/>
    <property type="evidence" value="ECO:0007669"/>
    <property type="project" value="InterPro"/>
</dbReference>
<dbReference type="SUPFAM" id="SSF54631">
    <property type="entry name" value="CBS-domain pair"/>
    <property type="match status" value="1"/>
</dbReference>
<dbReference type="PROSITE" id="PS51371">
    <property type="entry name" value="CBS"/>
    <property type="match status" value="2"/>
</dbReference>
<feature type="domain" description="CBS" evidence="11">
    <location>
        <begin position="282"/>
        <end position="341"/>
    </location>
</feature>
<dbReference type="KEGG" id="mfz:AOB57_000300"/>
<dbReference type="PANTHER" id="PTHR43869">
    <property type="entry name" value="GLYCINE BETAINE/PROLINE BETAINE TRANSPORT SYSTEM ATP-BINDING PROTEIN PROV"/>
    <property type="match status" value="1"/>
</dbReference>
<evidence type="ECO:0000259" key="11">
    <source>
        <dbReference type="PROSITE" id="PS51371"/>
    </source>
</evidence>
<dbReference type="OrthoDB" id="31298at2157"/>
<dbReference type="InterPro" id="IPR027417">
    <property type="entry name" value="P-loop_NTPase"/>
</dbReference>
<evidence type="ECO:0000256" key="9">
    <source>
        <dbReference type="SAM" id="MobiDB-lite"/>
    </source>
</evidence>
<gene>
    <name evidence="12" type="ORF">AOB57_000300</name>
    <name evidence="13" type="ORF">GX302_03655</name>
</gene>
<feature type="region of interest" description="Disordered" evidence="9">
    <location>
        <begin position="396"/>
        <end position="458"/>
    </location>
</feature>
<reference evidence="12" key="2">
    <citation type="submission" date="2018-10" db="EMBL/GenBank/DDBJ databases">
        <authorList>
            <person name="Fischer M.A."/>
            <person name="Kern T."/>
            <person name="Deppenmeier U."/>
            <person name="Schmitz R.A."/>
            <person name="Rother M."/>
        </authorList>
    </citation>
    <scope>NUCLEOTIDE SEQUENCE</scope>
    <source>
        <strain evidence="12">E03.2</strain>
    </source>
</reference>
<feature type="domain" description="CBS" evidence="11">
    <location>
        <begin position="342"/>
        <end position="397"/>
    </location>
</feature>
<dbReference type="EMBL" id="CP032683">
    <property type="protein sequence ID" value="AYK13858.1"/>
    <property type="molecule type" value="Genomic_DNA"/>
</dbReference>
<organism evidence="12 14">
    <name type="scientific">Methanosarcina flavescens</name>
    <dbReference type="NCBI Taxonomy" id="1715806"/>
    <lineage>
        <taxon>Archaea</taxon>
        <taxon>Methanobacteriati</taxon>
        <taxon>Methanobacteriota</taxon>
        <taxon>Stenosarchaea group</taxon>
        <taxon>Methanomicrobia</taxon>
        <taxon>Methanosarcinales</taxon>
        <taxon>Methanosarcinaceae</taxon>
        <taxon>Methanosarcina</taxon>
    </lineage>
</organism>
<keyword evidence="2" id="KW-0813">Transport</keyword>
<keyword evidence="6" id="KW-0029">Amino-acid transport</keyword>
<protein>
    <submittedName>
        <fullName evidence="12">Glycine betaine/L-proline ABC transporter ATP-binding protein</fullName>
    </submittedName>
</protein>
<dbReference type="InterPro" id="IPR046342">
    <property type="entry name" value="CBS_dom_sf"/>
</dbReference>
<evidence type="ECO:0000313" key="14">
    <source>
        <dbReference type="Proteomes" id="UP000053087"/>
    </source>
</evidence>
<dbReference type="PROSITE" id="PS00211">
    <property type="entry name" value="ABC_TRANSPORTER_1"/>
    <property type="match status" value="1"/>
</dbReference>
<evidence type="ECO:0000256" key="5">
    <source>
        <dbReference type="ARBA" id="ARBA00022840"/>
    </source>
</evidence>
<comment type="similarity">
    <text evidence="1">Belongs to the ABC transporter superfamily.</text>
</comment>
<dbReference type="PANTHER" id="PTHR43869:SF1">
    <property type="entry name" value="GLYCINE BETAINE_PROLINE BETAINE TRANSPORT SYSTEM ATP-BINDING PROTEIN PROV"/>
    <property type="match status" value="1"/>
</dbReference>
<dbReference type="InterPro" id="IPR003593">
    <property type="entry name" value="AAA+_ATPase"/>
</dbReference>
<dbReference type="GO" id="GO:0006865">
    <property type="term" value="P:amino acid transport"/>
    <property type="evidence" value="ECO:0007669"/>
    <property type="project" value="UniProtKB-KW"/>
</dbReference>
<accession>A0A660HNK7</accession>
<name>A0A660HNK7_9EURY</name>
<keyword evidence="3" id="KW-0028">Amino-acid biosynthesis</keyword>
<dbReference type="GeneID" id="53686521"/>
<dbReference type="GO" id="GO:0016887">
    <property type="term" value="F:ATP hydrolysis activity"/>
    <property type="evidence" value="ECO:0007669"/>
    <property type="project" value="InterPro"/>
</dbReference>
<dbReference type="Proteomes" id="UP000585579">
    <property type="component" value="Unassembled WGS sequence"/>
</dbReference>